<dbReference type="SUPFAM" id="SSF57414">
    <property type="entry name" value="Hairpin loop containing domain-like"/>
    <property type="match status" value="1"/>
</dbReference>
<dbReference type="EMBL" id="CP120627">
    <property type="protein sequence ID" value="WEW56837.1"/>
    <property type="molecule type" value="Genomic_DNA"/>
</dbReference>
<feature type="domain" description="Apple" evidence="1">
    <location>
        <begin position="75"/>
        <end position="120"/>
    </location>
</feature>
<dbReference type="Proteomes" id="UP001219355">
    <property type="component" value="Chromosome 1"/>
</dbReference>
<evidence type="ECO:0000259" key="1">
    <source>
        <dbReference type="PROSITE" id="PS50948"/>
    </source>
</evidence>
<reference evidence="2" key="1">
    <citation type="submission" date="2023-03" db="EMBL/GenBank/DDBJ databases">
        <title>Emydomyces testavorans Genome Sequence.</title>
        <authorList>
            <person name="Hoyer L."/>
        </authorList>
    </citation>
    <scope>NUCLEOTIDE SEQUENCE</scope>
    <source>
        <strain evidence="2">16-2883</strain>
    </source>
</reference>
<organism evidence="2 3">
    <name type="scientific">Emydomyces testavorans</name>
    <dbReference type="NCBI Taxonomy" id="2070801"/>
    <lineage>
        <taxon>Eukaryota</taxon>
        <taxon>Fungi</taxon>
        <taxon>Dikarya</taxon>
        <taxon>Ascomycota</taxon>
        <taxon>Pezizomycotina</taxon>
        <taxon>Eurotiomycetes</taxon>
        <taxon>Eurotiomycetidae</taxon>
        <taxon>Onygenales</taxon>
        <taxon>Nannizziopsiaceae</taxon>
        <taxon>Emydomyces</taxon>
    </lineage>
</organism>
<dbReference type="Pfam" id="PF00024">
    <property type="entry name" value="PAN_1"/>
    <property type="match status" value="1"/>
</dbReference>
<dbReference type="AlphaFoldDB" id="A0AAF0DE19"/>
<keyword evidence="3" id="KW-1185">Reference proteome</keyword>
<dbReference type="InterPro" id="IPR003609">
    <property type="entry name" value="Pan_app"/>
</dbReference>
<gene>
    <name evidence="2" type="ORF">PRK78_002292</name>
</gene>
<protein>
    <recommendedName>
        <fullName evidence="1">Apple domain-containing protein</fullName>
    </recommendedName>
</protein>
<dbReference type="PROSITE" id="PS50948">
    <property type="entry name" value="PAN"/>
    <property type="match status" value="1"/>
</dbReference>
<accession>A0AAF0DE19</accession>
<evidence type="ECO:0000313" key="2">
    <source>
        <dbReference type="EMBL" id="WEW56837.1"/>
    </source>
</evidence>
<proteinExistence type="predicted"/>
<name>A0AAF0DE19_9EURO</name>
<evidence type="ECO:0000313" key="3">
    <source>
        <dbReference type="Proteomes" id="UP001219355"/>
    </source>
</evidence>
<dbReference type="Gene3D" id="3.50.4.10">
    <property type="entry name" value="Hepatocyte Growth Factor"/>
    <property type="match status" value="1"/>
</dbReference>
<sequence>MNSPPAPGYIENECVLSDGEGPGTRTCAHWFAYTVPPPATENDDPFPYTLCETVCPFSDGLIYESENGENFRMSCGKRHGTKILWTQPAETFDDCMDICGKVIPCHSVDYQARTKKCYLG</sequence>